<evidence type="ECO:0000259" key="1">
    <source>
        <dbReference type="Pfam" id="PF18096"/>
    </source>
</evidence>
<reference evidence="2 3" key="1">
    <citation type="journal article" date="2011" name="J. Bacteriol.">
        <title>Complete genome sequence of Amycolicicoccus subflavus DQS3-9A1T, an actinomycete isolated from crude oil-polluted soil.</title>
        <authorList>
            <person name="Cai M."/>
            <person name="Chen W.M."/>
            <person name="Nie Y."/>
            <person name="Chi C.Q."/>
            <person name="Wang Y.N."/>
            <person name="Tang Y.Q."/>
            <person name="Li G.Y."/>
            <person name="Wu X.L."/>
        </authorList>
    </citation>
    <scope>NUCLEOTIDE SEQUENCE [LARGE SCALE GENOMIC DNA]</scope>
    <source>
        <strain evidence="3">DSM 45089 / DQS3-9A1</strain>
    </source>
</reference>
<accession>F6ENK5</accession>
<evidence type="ECO:0000313" key="2">
    <source>
        <dbReference type="EMBL" id="AEF41674.1"/>
    </source>
</evidence>
<keyword evidence="2" id="KW-0808">Transferase</keyword>
<protein>
    <submittedName>
        <fullName evidence="2">SAM-dependent methyltransferase</fullName>
    </submittedName>
</protein>
<feature type="domain" description="THUMP-like" evidence="1">
    <location>
        <begin position="311"/>
        <end position="383"/>
    </location>
</feature>
<dbReference type="OrthoDB" id="9810570at2"/>
<dbReference type="EMBL" id="CP002786">
    <property type="protein sequence ID" value="AEF41674.1"/>
    <property type="molecule type" value="Genomic_DNA"/>
</dbReference>
<dbReference type="STRING" id="443218.AS9A_3229"/>
<dbReference type="Gene3D" id="3.40.50.150">
    <property type="entry name" value="Vaccinia Virus protein VP39"/>
    <property type="match status" value="1"/>
</dbReference>
<dbReference type="eggNOG" id="COG0116">
    <property type="taxonomic scope" value="Bacteria"/>
</dbReference>
<dbReference type="Pfam" id="PF18096">
    <property type="entry name" value="Thump_like"/>
    <property type="match status" value="1"/>
</dbReference>
<name>F6ENK5_HOYSD</name>
<dbReference type="InterPro" id="IPR041497">
    <property type="entry name" value="Thump-like"/>
</dbReference>
<dbReference type="RefSeq" id="WP_013808023.1">
    <property type="nucleotide sequence ID" value="NC_015564.1"/>
</dbReference>
<dbReference type="KEGG" id="asd:AS9A_3229"/>
<proteinExistence type="predicted"/>
<evidence type="ECO:0000313" key="3">
    <source>
        <dbReference type="Proteomes" id="UP000009235"/>
    </source>
</evidence>
<keyword evidence="3" id="KW-1185">Reference proteome</keyword>
<sequence>MGYRFSLADIRFLRSDQGVEALASAAELELSERSLIADAGQLRRRWPEYAAALAETVRLRRKARTKLRDAEDWLFTQDALQQATPTAVARHRAVRLAGRAVHDVTCSIGADLRELCRESRVVIGSDVDSVRLAMATVNVPDALLVRADALKPCSRDAVIVADPARRTGAGRTFDPSALQPPLPALMDACADRDVVVKCAPGLDYLKLEWSGEVEIVSLDGAVRECALWSPGLTERPNQTRATLLSSTGASFTLTGGEPDDVPARAPGEWIVDPDGAVVRAGLVRQYAARFGLWQLDPRIAYLTGDIVPPGARGHRVLTSVPLREKQVRRELSARDCGSLEILVRGVDVDPDALRKRLKPRGSRALSLVITRVGSRAEVFICEPVAAHQSTS</sequence>
<dbReference type="InterPro" id="IPR029063">
    <property type="entry name" value="SAM-dependent_MTases_sf"/>
</dbReference>
<keyword evidence="2" id="KW-0489">Methyltransferase</keyword>
<dbReference type="SUPFAM" id="SSF53335">
    <property type="entry name" value="S-adenosyl-L-methionine-dependent methyltransferases"/>
    <property type="match status" value="1"/>
</dbReference>
<dbReference type="AlphaFoldDB" id="F6ENK5"/>
<organism evidence="2 3">
    <name type="scientific">Hoyosella subflava (strain DSM 45089 / JCM 17490 / NBRC 109087 / DQS3-9A1)</name>
    <name type="common">Amycolicicoccus subflavus</name>
    <dbReference type="NCBI Taxonomy" id="443218"/>
    <lineage>
        <taxon>Bacteria</taxon>
        <taxon>Bacillati</taxon>
        <taxon>Actinomycetota</taxon>
        <taxon>Actinomycetes</taxon>
        <taxon>Mycobacteriales</taxon>
        <taxon>Hoyosellaceae</taxon>
        <taxon>Hoyosella</taxon>
    </lineage>
</organism>
<dbReference type="HOGENOM" id="CLU_038123_1_0_11"/>
<dbReference type="Proteomes" id="UP000009235">
    <property type="component" value="Chromosome"/>
</dbReference>
<dbReference type="GO" id="GO:0032259">
    <property type="term" value="P:methylation"/>
    <property type="evidence" value="ECO:0007669"/>
    <property type="project" value="UniProtKB-KW"/>
</dbReference>
<dbReference type="GO" id="GO:0008168">
    <property type="term" value="F:methyltransferase activity"/>
    <property type="evidence" value="ECO:0007669"/>
    <property type="project" value="UniProtKB-KW"/>
</dbReference>
<gene>
    <name evidence="2" type="ordered locus">AS9A_3229</name>
</gene>